<comment type="cofactor">
    <cofactor evidence="1 19">
        <name>Mg(2+)</name>
        <dbReference type="ChEBI" id="CHEBI:18420"/>
    </cofactor>
</comment>
<dbReference type="GO" id="GO:0005886">
    <property type="term" value="C:plasma membrane"/>
    <property type="evidence" value="ECO:0007669"/>
    <property type="project" value="UniProtKB-SubCell"/>
</dbReference>
<evidence type="ECO:0000256" key="2">
    <source>
        <dbReference type="ARBA" id="ARBA00004651"/>
    </source>
</evidence>
<dbReference type="PANTHER" id="PTHR34148">
    <property type="entry name" value="ADENOSYLCOBINAMIDE-GDP RIBAZOLETRANSFERASE"/>
    <property type="match status" value="1"/>
</dbReference>
<protein>
    <recommendedName>
        <fullName evidence="6 19">Adenosylcobinamide-GDP ribazoletransferase</fullName>
        <ecNumber evidence="5 19">2.7.8.26</ecNumber>
    </recommendedName>
    <alternativeName>
        <fullName evidence="16 19">Cobalamin synthase</fullName>
    </alternativeName>
    <alternativeName>
        <fullName evidence="15 19">Cobalamin-5'-phosphate synthase</fullName>
    </alternativeName>
</protein>
<keyword evidence="21" id="KW-1185">Reference proteome</keyword>
<evidence type="ECO:0000256" key="17">
    <source>
        <dbReference type="ARBA" id="ARBA00048623"/>
    </source>
</evidence>
<evidence type="ECO:0000256" key="3">
    <source>
        <dbReference type="ARBA" id="ARBA00004663"/>
    </source>
</evidence>
<evidence type="ECO:0000256" key="7">
    <source>
        <dbReference type="ARBA" id="ARBA00022475"/>
    </source>
</evidence>
<evidence type="ECO:0000256" key="9">
    <source>
        <dbReference type="ARBA" id="ARBA00022679"/>
    </source>
</evidence>
<evidence type="ECO:0000256" key="15">
    <source>
        <dbReference type="ARBA" id="ARBA00032605"/>
    </source>
</evidence>
<comment type="pathway">
    <text evidence="3 19">Cofactor biosynthesis; adenosylcobalamin biosynthesis; adenosylcobalamin from cob(II)yrinate a,c-diamide: step 7/7.</text>
</comment>
<keyword evidence="9 19" id="KW-0808">Transferase</keyword>
<evidence type="ECO:0000313" key="21">
    <source>
        <dbReference type="Proteomes" id="UP000036938"/>
    </source>
</evidence>
<evidence type="ECO:0000256" key="4">
    <source>
        <dbReference type="ARBA" id="ARBA00010561"/>
    </source>
</evidence>
<dbReference type="EC" id="2.7.8.26" evidence="5 19"/>
<keyword evidence="12 19" id="KW-1133">Transmembrane helix</keyword>
<dbReference type="Proteomes" id="UP000036938">
    <property type="component" value="Unassembled WGS sequence"/>
</dbReference>
<sequence length="247" mass="24657">MSRRAEVQIAAMLLTRLPAGHVTGRAPEMGQTLWAWPVIGAALGIGAALVMWITGALGVPAVLSGALALAALALATGGLHEDGLADVADGFGGGATRERKLDIMRDSRVGSYGVLALVFAVGLRLVAMVEIADWGALALGLIVLAATSRAMMGLPLTLLPPARADGLGASTQVEQSQSLIAGALALGLALVLLGSAGFVAFAVALAAAYGLTALARRQIGGQTGDVCGATQVVSETAGWIALAAMLG</sequence>
<keyword evidence="8 19" id="KW-0169">Cobalamin biosynthesis</keyword>
<comment type="caution">
    <text evidence="20">The sequence shown here is derived from an EMBL/GenBank/DDBJ whole genome shotgun (WGS) entry which is preliminary data.</text>
</comment>
<comment type="function">
    <text evidence="14 19">Joins adenosylcobinamide-GDP and alpha-ribazole to generate adenosylcobalamin (Ado-cobalamin). Also synthesizes adenosylcobalamin 5'-phosphate from adenosylcobinamide-GDP and alpha-ribazole 5'-phosphate.</text>
</comment>
<dbReference type="GO" id="GO:0008818">
    <property type="term" value="F:cobalamin 5'-phosphate synthase activity"/>
    <property type="evidence" value="ECO:0007669"/>
    <property type="project" value="UniProtKB-UniRule"/>
</dbReference>
<evidence type="ECO:0000256" key="18">
    <source>
        <dbReference type="ARBA" id="ARBA00049504"/>
    </source>
</evidence>
<evidence type="ECO:0000256" key="10">
    <source>
        <dbReference type="ARBA" id="ARBA00022692"/>
    </source>
</evidence>
<dbReference type="GO" id="GO:0009236">
    <property type="term" value="P:cobalamin biosynthetic process"/>
    <property type="evidence" value="ECO:0007669"/>
    <property type="project" value="UniProtKB-UniRule"/>
</dbReference>
<keyword evidence="11 19" id="KW-0460">Magnesium</keyword>
<comment type="subcellular location">
    <subcellularLocation>
        <location evidence="2 19">Cell membrane</location>
        <topology evidence="2 19">Multi-pass membrane protein</topology>
    </subcellularLocation>
</comment>
<evidence type="ECO:0000256" key="12">
    <source>
        <dbReference type="ARBA" id="ARBA00022989"/>
    </source>
</evidence>
<evidence type="ECO:0000313" key="20">
    <source>
        <dbReference type="EMBL" id="KNG94009.1"/>
    </source>
</evidence>
<dbReference type="InterPro" id="IPR003805">
    <property type="entry name" value="CobS"/>
</dbReference>
<evidence type="ECO:0000256" key="13">
    <source>
        <dbReference type="ARBA" id="ARBA00023136"/>
    </source>
</evidence>
<evidence type="ECO:0000256" key="1">
    <source>
        <dbReference type="ARBA" id="ARBA00001946"/>
    </source>
</evidence>
<dbReference type="NCBIfam" id="TIGR00317">
    <property type="entry name" value="cobS"/>
    <property type="match status" value="1"/>
</dbReference>
<comment type="catalytic activity">
    <reaction evidence="18 19">
        <text>alpha-ribazole 5'-phosphate + adenosylcob(III)inamide-GDP = adenosylcob(III)alamin 5'-phosphate + GMP + H(+)</text>
        <dbReference type="Rhea" id="RHEA:23560"/>
        <dbReference type="ChEBI" id="CHEBI:15378"/>
        <dbReference type="ChEBI" id="CHEBI:57918"/>
        <dbReference type="ChEBI" id="CHEBI:58115"/>
        <dbReference type="ChEBI" id="CHEBI:60487"/>
        <dbReference type="ChEBI" id="CHEBI:60493"/>
        <dbReference type="EC" id="2.7.8.26"/>
    </reaction>
</comment>
<dbReference type="OrthoDB" id="9794626at2"/>
<keyword evidence="7 19" id="KW-1003">Cell membrane</keyword>
<proteinExistence type="inferred from homology"/>
<feature type="transmembrane region" description="Helical" evidence="19">
    <location>
        <begin position="61"/>
        <end position="79"/>
    </location>
</feature>
<reference evidence="20 21" key="1">
    <citation type="journal article" date="2015" name="Int. J. Syst. Evol. Microbiol.">
        <title>Aestuariivita atlantica sp. nov., isolated from deep sea sediment of the Atlantic Ocean.</title>
        <authorList>
            <person name="Li G."/>
            <person name="Lai Q."/>
            <person name="Du Y."/>
            <person name="Liu X."/>
            <person name="Sun F."/>
            <person name="Shao Z."/>
        </authorList>
    </citation>
    <scope>NUCLEOTIDE SEQUENCE [LARGE SCALE GENOMIC DNA]</scope>
    <source>
        <strain evidence="20 21">22II-S11-z3</strain>
    </source>
</reference>
<keyword evidence="10 19" id="KW-0812">Transmembrane</keyword>
<gene>
    <name evidence="19" type="primary">cobS</name>
    <name evidence="20" type="ORF">ATO11_07045</name>
</gene>
<keyword evidence="13 19" id="KW-0472">Membrane</keyword>
<evidence type="ECO:0000256" key="14">
    <source>
        <dbReference type="ARBA" id="ARBA00025228"/>
    </source>
</evidence>
<comment type="catalytic activity">
    <reaction evidence="17 19">
        <text>alpha-ribazole + adenosylcob(III)inamide-GDP = adenosylcob(III)alamin + GMP + H(+)</text>
        <dbReference type="Rhea" id="RHEA:16049"/>
        <dbReference type="ChEBI" id="CHEBI:10329"/>
        <dbReference type="ChEBI" id="CHEBI:15378"/>
        <dbReference type="ChEBI" id="CHEBI:18408"/>
        <dbReference type="ChEBI" id="CHEBI:58115"/>
        <dbReference type="ChEBI" id="CHEBI:60487"/>
        <dbReference type="EC" id="2.7.8.26"/>
    </reaction>
</comment>
<comment type="similarity">
    <text evidence="4 19">Belongs to the CobS family.</text>
</comment>
<dbReference type="PANTHER" id="PTHR34148:SF1">
    <property type="entry name" value="ADENOSYLCOBINAMIDE-GDP RIBAZOLETRANSFERASE"/>
    <property type="match status" value="1"/>
</dbReference>
<dbReference type="PATRIC" id="fig|1317121.7.peg.2012"/>
<feature type="transmembrane region" description="Helical" evidence="19">
    <location>
        <begin position="34"/>
        <end position="54"/>
    </location>
</feature>
<dbReference type="RefSeq" id="WP_050530148.1">
    <property type="nucleotide sequence ID" value="NZ_AQQZ01000003.1"/>
</dbReference>
<organism evidence="20 21">
    <name type="scientific">Pseudaestuariivita atlantica</name>
    <dbReference type="NCBI Taxonomy" id="1317121"/>
    <lineage>
        <taxon>Bacteria</taxon>
        <taxon>Pseudomonadati</taxon>
        <taxon>Pseudomonadota</taxon>
        <taxon>Alphaproteobacteria</taxon>
        <taxon>Rhodobacterales</taxon>
        <taxon>Paracoccaceae</taxon>
        <taxon>Pseudaestuariivita</taxon>
    </lineage>
</organism>
<name>A0A0L1JQF6_9RHOB</name>
<feature type="transmembrane region" description="Helical" evidence="19">
    <location>
        <begin position="134"/>
        <end position="159"/>
    </location>
</feature>
<dbReference type="HAMAP" id="MF_00719">
    <property type="entry name" value="CobS"/>
    <property type="match status" value="1"/>
</dbReference>
<accession>A0A0L1JQF6</accession>
<dbReference type="EMBL" id="AQQZ01000003">
    <property type="protein sequence ID" value="KNG94009.1"/>
    <property type="molecule type" value="Genomic_DNA"/>
</dbReference>
<evidence type="ECO:0000256" key="16">
    <source>
        <dbReference type="ARBA" id="ARBA00032853"/>
    </source>
</evidence>
<evidence type="ECO:0000256" key="19">
    <source>
        <dbReference type="HAMAP-Rule" id="MF_00719"/>
    </source>
</evidence>
<evidence type="ECO:0000256" key="8">
    <source>
        <dbReference type="ARBA" id="ARBA00022573"/>
    </source>
</evidence>
<evidence type="ECO:0000256" key="5">
    <source>
        <dbReference type="ARBA" id="ARBA00013200"/>
    </source>
</evidence>
<dbReference type="STRING" id="1317121.ATO11_07045"/>
<dbReference type="AlphaFoldDB" id="A0A0L1JQF6"/>
<feature type="transmembrane region" description="Helical" evidence="19">
    <location>
        <begin position="109"/>
        <end position="127"/>
    </location>
</feature>
<evidence type="ECO:0000256" key="11">
    <source>
        <dbReference type="ARBA" id="ARBA00022842"/>
    </source>
</evidence>
<dbReference type="Pfam" id="PF02654">
    <property type="entry name" value="CobS"/>
    <property type="match status" value="1"/>
</dbReference>
<feature type="transmembrane region" description="Helical" evidence="19">
    <location>
        <begin position="179"/>
        <end position="209"/>
    </location>
</feature>
<dbReference type="GO" id="GO:0051073">
    <property type="term" value="F:adenosylcobinamide-GDP ribazoletransferase activity"/>
    <property type="evidence" value="ECO:0007669"/>
    <property type="project" value="UniProtKB-UniRule"/>
</dbReference>
<dbReference type="UniPathway" id="UPA00148">
    <property type="reaction ID" value="UER00238"/>
</dbReference>
<evidence type="ECO:0000256" key="6">
    <source>
        <dbReference type="ARBA" id="ARBA00015850"/>
    </source>
</evidence>